<dbReference type="EMBL" id="LRXL01000026">
    <property type="protein sequence ID" value="OAB80322.1"/>
    <property type="molecule type" value="Genomic_DNA"/>
</dbReference>
<dbReference type="Proteomes" id="UP000077013">
    <property type="component" value="Unassembled WGS sequence"/>
</dbReference>
<organism evidence="1 2">
    <name type="scientific">Cochleicola gelatinilyticus</name>
    <dbReference type="NCBI Taxonomy" id="1763537"/>
    <lineage>
        <taxon>Bacteria</taxon>
        <taxon>Pseudomonadati</taxon>
        <taxon>Bacteroidota</taxon>
        <taxon>Flavobacteriia</taxon>
        <taxon>Flavobacteriales</taxon>
        <taxon>Flavobacteriaceae</taxon>
        <taxon>Cochleicola</taxon>
    </lineage>
</organism>
<name>A0A167J4C9_9FLAO</name>
<accession>A0A167J4C9</accession>
<dbReference type="STRING" id="1763537.ULVI_06185"/>
<evidence type="ECO:0000313" key="1">
    <source>
        <dbReference type="EMBL" id="OAB80322.1"/>
    </source>
</evidence>
<sequence>MANHRLVLDDDFSEEFTLIAIHCSEEAYKMAYLLNQNTGLKLYRREVDLDFSNNGLEVTFPLFEFEDEYQYTTYNLIANKCRSIAAHINSSGGLFDASGSESLVTTYLVPEYKNVDFFLKVYSDFETIPLRKILAAINQIKQVISSYNVDTEIIKSKNNLIFD</sequence>
<proteinExistence type="predicted"/>
<dbReference type="RefSeq" id="WP_068590789.1">
    <property type="nucleotide sequence ID" value="NZ_LRXL01000026.1"/>
</dbReference>
<keyword evidence="2" id="KW-1185">Reference proteome</keyword>
<reference evidence="1 2" key="1">
    <citation type="submission" date="2016-02" db="EMBL/GenBank/DDBJ databases">
        <title>Ulvibacter sp. LPB0005, isolated from Thais luteostoma.</title>
        <authorList>
            <person name="Shin S.-K."/>
            <person name="Yi H."/>
        </authorList>
    </citation>
    <scope>NUCLEOTIDE SEQUENCE [LARGE SCALE GENOMIC DNA]</scope>
    <source>
        <strain evidence="1 2">LPB0005</strain>
    </source>
</reference>
<gene>
    <name evidence="1" type="ORF">ULVI_06185</name>
</gene>
<dbReference type="AlphaFoldDB" id="A0A167J4C9"/>
<protein>
    <recommendedName>
        <fullName evidence="3">IPExxxVDY family protein</fullName>
    </recommendedName>
</protein>
<comment type="caution">
    <text evidence="1">The sequence shown here is derived from an EMBL/GenBank/DDBJ whole genome shotgun (WGS) entry which is preliminary data.</text>
</comment>
<evidence type="ECO:0000313" key="2">
    <source>
        <dbReference type="Proteomes" id="UP000077013"/>
    </source>
</evidence>
<dbReference type="InterPro" id="IPR047690">
    <property type="entry name" value="IPExxxVDY_fam"/>
</dbReference>
<evidence type="ECO:0008006" key="3">
    <source>
        <dbReference type="Google" id="ProtNLM"/>
    </source>
</evidence>
<dbReference type="OrthoDB" id="676614at2"/>
<dbReference type="NCBIfam" id="NF033205">
    <property type="entry name" value="IPExxxVDY"/>
    <property type="match status" value="1"/>
</dbReference>